<sequence length="123" mass="13916">MPALAQCWYTRTHVPAGRKYKESDGSLSAECRYCQKSITSWNKGAWYPADGFNVSKLRDATSGRCLYVVDFADEFIVARYPIDHLKTVAQVRDFKLELRAVHGLDEFGATLEIIDTKEAAKVH</sequence>
<accession>A0ABU8RZS2</accession>
<gene>
    <name evidence="1" type="ORF">WG901_17845</name>
</gene>
<proteinExistence type="predicted"/>
<dbReference type="RefSeq" id="WP_339588462.1">
    <property type="nucleotide sequence ID" value="NZ_JBBHJZ010000004.1"/>
</dbReference>
<reference evidence="1 2" key="1">
    <citation type="submission" date="2024-03" db="EMBL/GenBank/DDBJ databases">
        <authorList>
            <person name="Jo J.-H."/>
        </authorList>
    </citation>
    <scope>NUCLEOTIDE SEQUENCE [LARGE SCALE GENOMIC DNA]</scope>
    <source>
        <strain evidence="1 2">PS1R-30</strain>
    </source>
</reference>
<evidence type="ECO:0000313" key="1">
    <source>
        <dbReference type="EMBL" id="MEJ5978519.1"/>
    </source>
</evidence>
<evidence type="ECO:0000313" key="2">
    <source>
        <dbReference type="Proteomes" id="UP001361239"/>
    </source>
</evidence>
<comment type="caution">
    <text evidence="1">The sequence shown here is derived from an EMBL/GenBank/DDBJ whole genome shotgun (WGS) entry which is preliminary data.</text>
</comment>
<name>A0ABU8RZS2_9SPHN</name>
<organism evidence="1 2">
    <name type="scientific">Novosphingobium anseongense</name>
    <dbReference type="NCBI Taxonomy" id="3133436"/>
    <lineage>
        <taxon>Bacteria</taxon>
        <taxon>Pseudomonadati</taxon>
        <taxon>Pseudomonadota</taxon>
        <taxon>Alphaproteobacteria</taxon>
        <taxon>Sphingomonadales</taxon>
        <taxon>Sphingomonadaceae</taxon>
        <taxon>Novosphingobium</taxon>
    </lineage>
</organism>
<keyword evidence="2" id="KW-1185">Reference proteome</keyword>
<dbReference type="EMBL" id="JBBHJZ010000004">
    <property type="protein sequence ID" value="MEJ5978519.1"/>
    <property type="molecule type" value="Genomic_DNA"/>
</dbReference>
<dbReference type="Proteomes" id="UP001361239">
    <property type="component" value="Unassembled WGS sequence"/>
</dbReference>
<protein>
    <submittedName>
        <fullName evidence="1">Uncharacterized protein</fullName>
    </submittedName>
</protein>